<organism evidence="1 2">
    <name type="scientific">Pedobacter cryoconitis</name>
    <dbReference type="NCBI Taxonomy" id="188932"/>
    <lineage>
        <taxon>Bacteria</taxon>
        <taxon>Pseudomonadati</taxon>
        <taxon>Bacteroidota</taxon>
        <taxon>Sphingobacteriia</taxon>
        <taxon>Sphingobacteriales</taxon>
        <taxon>Sphingobacteriaceae</taxon>
        <taxon>Pedobacter</taxon>
    </lineage>
</organism>
<evidence type="ECO:0000313" key="1">
    <source>
        <dbReference type="EMBL" id="MBB5637707.1"/>
    </source>
</evidence>
<accession>A0A7W8ZPB4</accession>
<proteinExistence type="predicted"/>
<comment type="caution">
    <text evidence="1">The sequence shown here is derived from an EMBL/GenBank/DDBJ whole genome shotgun (WGS) entry which is preliminary data.</text>
</comment>
<dbReference type="AlphaFoldDB" id="A0A7W8ZPB4"/>
<dbReference type="Proteomes" id="UP000537204">
    <property type="component" value="Unassembled WGS sequence"/>
</dbReference>
<protein>
    <submittedName>
        <fullName evidence="1">Uncharacterized protein</fullName>
    </submittedName>
</protein>
<dbReference type="SUPFAM" id="SSF56059">
    <property type="entry name" value="Glutathione synthetase ATP-binding domain-like"/>
    <property type="match status" value="1"/>
</dbReference>
<evidence type="ECO:0000313" key="2">
    <source>
        <dbReference type="Proteomes" id="UP000537204"/>
    </source>
</evidence>
<name>A0A7W8ZPB4_9SPHI</name>
<sequence>MENDSTLEKIIFEIEHTESQTIEKKSEYETFELWRDPVLQSNLSGNIGILFIRSILKKLNIDEHRVFQWRLEHKYWQYQVLNYYIPGCMAKTISLSKLLNEPDGVQKIKEICEAGFFIKSALGDSSGRDNNFDRTSELNEIINFYHKKHDHDEEWILQKRLNFKKEFRIHTFQKDLIPGLTSITEGQDLSGSYPAEEFVKMILKKLPNAIMNGTLMGWDIGLTDKNEHYVIETNITGFHPKSNRGFQTSGYFGDPDYGTIMSAWLNNYFRNKYNISIDSVENDLSLSDKFYTDFIFYSSIFNDEQLHILDKGTKDINNSAIIYLGDHTDSRLLMVVNYICLANFAKTSYLIVSEKNFTTISDIFKWNKLIKILAEHTLFTDEQYKLIKHLSYERRKKICHYHTLRLIKENDCFTI</sequence>
<gene>
    <name evidence="1" type="ORF">HDE68_003632</name>
</gene>
<reference evidence="1 2" key="1">
    <citation type="submission" date="2020-08" db="EMBL/GenBank/DDBJ databases">
        <title>Genomic Encyclopedia of Type Strains, Phase IV (KMG-V): Genome sequencing to study the core and pangenomes of soil and plant-associated prokaryotes.</title>
        <authorList>
            <person name="Whitman W."/>
        </authorList>
    </citation>
    <scope>NUCLEOTIDE SEQUENCE [LARGE SCALE GENOMIC DNA]</scope>
    <source>
        <strain evidence="1 2">S3M1</strain>
    </source>
</reference>
<dbReference type="RefSeq" id="WP_183883575.1">
    <property type="nucleotide sequence ID" value="NZ_JACHCE010000006.1"/>
</dbReference>
<dbReference type="EMBL" id="JACHCE010000006">
    <property type="protein sequence ID" value="MBB5637707.1"/>
    <property type="molecule type" value="Genomic_DNA"/>
</dbReference>